<dbReference type="Gene3D" id="2.30.110.10">
    <property type="entry name" value="Electron Transport, Fmn-binding Protein, Chain A"/>
    <property type="match status" value="1"/>
</dbReference>
<dbReference type="Gene3D" id="1.20.120.520">
    <property type="entry name" value="nmb1532 protein domain like"/>
    <property type="match status" value="1"/>
</dbReference>
<evidence type="ECO:0000256" key="2">
    <source>
        <dbReference type="ARBA" id="ARBA00049106"/>
    </source>
</evidence>
<dbReference type="Pfam" id="PF04075">
    <property type="entry name" value="F420H2_quin_red"/>
    <property type="match status" value="1"/>
</dbReference>
<feature type="domain" description="Hemerythrin-like" evidence="3">
    <location>
        <begin position="17"/>
        <end position="147"/>
    </location>
</feature>
<dbReference type="OrthoDB" id="5197650at2"/>
<dbReference type="InterPro" id="IPR004378">
    <property type="entry name" value="F420H2_quin_Rdtase"/>
</dbReference>
<dbReference type="NCBIfam" id="TIGR00026">
    <property type="entry name" value="hi_GC_TIGR00026"/>
    <property type="match status" value="1"/>
</dbReference>
<dbReference type="PANTHER" id="PTHR39428:SF3">
    <property type="entry name" value="DEAZAFLAVIN-DEPENDENT NITROREDUCTASE"/>
    <property type="match status" value="1"/>
</dbReference>
<comment type="catalytic activity">
    <reaction evidence="2">
        <text>oxidized coenzyme F420-(gamma-L-Glu)(n) + a quinol + H(+) = reduced coenzyme F420-(gamma-L-Glu)(n) + a quinone</text>
        <dbReference type="Rhea" id="RHEA:39663"/>
        <dbReference type="Rhea" id="RHEA-COMP:12939"/>
        <dbReference type="Rhea" id="RHEA-COMP:14378"/>
        <dbReference type="ChEBI" id="CHEBI:15378"/>
        <dbReference type="ChEBI" id="CHEBI:24646"/>
        <dbReference type="ChEBI" id="CHEBI:132124"/>
        <dbReference type="ChEBI" id="CHEBI:133980"/>
        <dbReference type="ChEBI" id="CHEBI:139511"/>
    </reaction>
</comment>
<dbReference type="PANTHER" id="PTHR39428">
    <property type="entry name" value="F420H(2)-DEPENDENT QUINONE REDUCTASE RV1261C"/>
    <property type="match status" value="1"/>
</dbReference>
<comment type="similarity">
    <text evidence="1">Belongs to the F420H(2)-dependent quinone reductase family.</text>
</comment>
<accession>A0A4R4X081</accession>
<keyword evidence="5" id="KW-1185">Reference proteome</keyword>
<dbReference type="AlphaFoldDB" id="A0A4R4X081"/>
<evidence type="ECO:0000313" key="4">
    <source>
        <dbReference type="EMBL" id="TDD23491.1"/>
    </source>
</evidence>
<proteinExistence type="inferred from homology"/>
<dbReference type="GO" id="GO:0070967">
    <property type="term" value="F:coenzyme F420 binding"/>
    <property type="evidence" value="ECO:0007669"/>
    <property type="project" value="TreeGrafter"/>
</dbReference>
<evidence type="ECO:0000313" key="5">
    <source>
        <dbReference type="Proteomes" id="UP000295172"/>
    </source>
</evidence>
<reference evidence="4 5" key="1">
    <citation type="submission" date="2019-02" db="EMBL/GenBank/DDBJ databases">
        <title>Draft genome sequences of novel Actinobacteria.</title>
        <authorList>
            <person name="Sahin N."/>
            <person name="Ay H."/>
            <person name="Saygin H."/>
        </authorList>
    </citation>
    <scope>NUCLEOTIDE SEQUENCE [LARGE SCALE GENOMIC DNA]</scope>
    <source>
        <strain evidence="4 5">16K104</strain>
    </source>
</reference>
<dbReference type="GO" id="GO:0005886">
    <property type="term" value="C:plasma membrane"/>
    <property type="evidence" value="ECO:0007669"/>
    <property type="project" value="TreeGrafter"/>
</dbReference>
<sequence length="367" mass="41050">MNSITVGPERVAPRTEDMAVIHRIFRRGFPQMANLVRRVPLTAPARAEAVATHLDFLLNGLHNHHTGEDEHVWPLLLDRAAPQAELIERMEKQHEVVAERSARVRAAIETWRVAPVNGEELATALDEFTDALVEHLDDEEANVVPLLRAHIEADEWQRFGQHTFDKFTNAEKLIATGALEDVATPEEAEWFLGDLPLPIKLMWRLLGRRRYARYIARVRGTSSLGPTLGRFVRNVNRLAVWLYRRSSGRIGGTAKGLPVLLITVAGRRTGKPSTVPVAYFEDDGRYVVTGSAGGSKPDPQWFRNLRAAAVARIQIGDSHYDVEAQVAEGADRDRLWQDVVLARAPFFAKYEQKAGRIIPVAVLAPLP</sequence>
<dbReference type="CDD" id="cd12108">
    <property type="entry name" value="Hr-like"/>
    <property type="match status" value="1"/>
</dbReference>
<dbReference type="GO" id="GO:0016491">
    <property type="term" value="F:oxidoreductase activity"/>
    <property type="evidence" value="ECO:0007669"/>
    <property type="project" value="InterPro"/>
</dbReference>
<protein>
    <submittedName>
        <fullName evidence="4">Nitroreductase family deazaflavin-dependent oxidoreductase</fullName>
    </submittedName>
</protein>
<dbReference type="Proteomes" id="UP000295172">
    <property type="component" value="Unassembled WGS sequence"/>
</dbReference>
<dbReference type="InterPro" id="IPR012312">
    <property type="entry name" value="Hemerythrin-like"/>
</dbReference>
<evidence type="ECO:0000256" key="1">
    <source>
        <dbReference type="ARBA" id="ARBA00008710"/>
    </source>
</evidence>
<dbReference type="InterPro" id="IPR012349">
    <property type="entry name" value="Split_barrel_FMN-bd"/>
</dbReference>
<name>A0A4R4X081_9ACTN</name>
<dbReference type="Pfam" id="PF01814">
    <property type="entry name" value="Hemerythrin"/>
    <property type="match status" value="1"/>
</dbReference>
<organism evidence="4 5">
    <name type="scientific">Kribbella turkmenica</name>
    <dbReference type="NCBI Taxonomy" id="2530375"/>
    <lineage>
        <taxon>Bacteria</taxon>
        <taxon>Bacillati</taxon>
        <taxon>Actinomycetota</taxon>
        <taxon>Actinomycetes</taxon>
        <taxon>Propionibacteriales</taxon>
        <taxon>Kribbellaceae</taxon>
        <taxon>Kribbella</taxon>
    </lineage>
</organism>
<gene>
    <name evidence="4" type="ORF">E1218_17840</name>
</gene>
<comment type="caution">
    <text evidence="4">The sequence shown here is derived from an EMBL/GenBank/DDBJ whole genome shotgun (WGS) entry which is preliminary data.</text>
</comment>
<evidence type="ECO:0000259" key="3">
    <source>
        <dbReference type="Pfam" id="PF01814"/>
    </source>
</evidence>
<dbReference type="EMBL" id="SMKR01000072">
    <property type="protein sequence ID" value="TDD23491.1"/>
    <property type="molecule type" value="Genomic_DNA"/>
</dbReference>
<dbReference type="RefSeq" id="WP_132321518.1">
    <property type="nucleotide sequence ID" value="NZ_SMKR01000072.1"/>
</dbReference>